<dbReference type="EMBL" id="CAJOBJ010077970">
    <property type="protein sequence ID" value="CAF4488412.1"/>
    <property type="molecule type" value="Genomic_DNA"/>
</dbReference>
<gene>
    <name evidence="1" type="ORF">BYL167_LOCUS29771</name>
    <name evidence="2" type="ORF">GIL414_LOCUS34144</name>
</gene>
<proteinExistence type="predicted"/>
<reference evidence="2" key="1">
    <citation type="submission" date="2021-02" db="EMBL/GenBank/DDBJ databases">
        <authorList>
            <person name="Nowell W R."/>
        </authorList>
    </citation>
    <scope>NUCLEOTIDE SEQUENCE</scope>
</reference>
<protein>
    <submittedName>
        <fullName evidence="2">Uncharacterized protein</fullName>
    </submittedName>
</protein>
<evidence type="ECO:0000313" key="1">
    <source>
        <dbReference type="EMBL" id="CAF4357962.1"/>
    </source>
</evidence>
<name>A0A8S2XCQ9_9BILA</name>
<sequence length="44" mass="4774">MDLFECTSEDAIDDDKLPDGICDEIFTVVGMCYSKLATAWAIGA</sequence>
<evidence type="ECO:0000313" key="2">
    <source>
        <dbReference type="EMBL" id="CAF4488412.1"/>
    </source>
</evidence>
<evidence type="ECO:0000313" key="3">
    <source>
        <dbReference type="Proteomes" id="UP000681720"/>
    </source>
</evidence>
<dbReference type="EMBL" id="CAJOBH010046646">
    <property type="protein sequence ID" value="CAF4357962.1"/>
    <property type="molecule type" value="Genomic_DNA"/>
</dbReference>
<dbReference type="Proteomes" id="UP000681967">
    <property type="component" value="Unassembled WGS sequence"/>
</dbReference>
<dbReference type="AlphaFoldDB" id="A0A8S2XCQ9"/>
<feature type="non-terminal residue" evidence="2">
    <location>
        <position position="44"/>
    </location>
</feature>
<organism evidence="2 3">
    <name type="scientific">Rotaria magnacalcarata</name>
    <dbReference type="NCBI Taxonomy" id="392030"/>
    <lineage>
        <taxon>Eukaryota</taxon>
        <taxon>Metazoa</taxon>
        <taxon>Spiralia</taxon>
        <taxon>Gnathifera</taxon>
        <taxon>Rotifera</taxon>
        <taxon>Eurotatoria</taxon>
        <taxon>Bdelloidea</taxon>
        <taxon>Philodinida</taxon>
        <taxon>Philodinidae</taxon>
        <taxon>Rotaria</taxon>
    </lineage>
</organism>
<comment type="caution">
    <text evidence="2">The sequence shown here is derived from an EMBL/GenBank/DDBJ whole genome shotgun (WGS) entry which is preliminary data.</text>
</comment>
<accession>A0A8S2XCQ9</accession>
<dbReference type="Proteomes" id="UP000681720">
    <property type="component" value="Unassembled WGS sequence"/>
</dbReference>